<dbReference type="Proteomes" id="UP000244090">
    <property type="component" value="Unassembled WGS sequence"/>
</dbReference>
<organism evidence="3 4">
    <name type="scientific">Kordia periserrulae</name>
    <dbReference type="NCBI Taxonomy" id="701523"/>
    <lineage>
        <taxon>Bacteria</taxon>
        <taxon>Pseudomonadati</taxon>
        <taxon>Bacteroidota</taxon>
        <taxon>Flavobacteriia</taxon>
        <taxon>Flavobacteriales</taxon>
        <taxon>Flavobacteriaceae</taxon>
        <taxon>Kordia</taxon>
    </lineage>
</organism>
<evidence type="ECO:0000313" key="4">
    <source>
        <dbReference type="Proteomes" id="UP000244090"/>
    </source>
</evidence>
<dbReference type="PROSITE" id="PS51257">
    <property type="entry name" value="PROKAR_LIPOPROTEIN"/>
    <property type="match status" value="1"/>
</dbReference>
<dbReference type="AlphaFoldDB" id="A0A2T6BWJ1"/>
<feature type="chain" id="PRO_5015457033" description="PepSY-like beta-lactamase-inhibitor" evidence="2">
    <location>
        <begin position="21"/>
        <end position="186"/>
    </location>
</feature>
<comment type="caution">
    <text evidence="3">The sequence shown here is derived from an EMBL/GenBank/DDBJ whole genome shotgun (WGS) entry which is preliminary data.</text>
</comment>
<keyword evidence="2" id="KW-0732">Signal</keyword>
<proteinExistence type="predicted"/>
<name>A0A2T6BWJ1_9FLAO</name>
<gene>
    <name evidence="3" type="ORF">C8N46_10686</name>
</gene>
<feature type="compositionally biased region" description="Basic and acidic residues" evidence="1">
    <location>
        <begin position="24"/>
        <end position="42"/>
    </location>
</feature>
<feature type="region of interest" description="Disordered" evidence="1">
    <location>
        <begin position="24"/>
        <end position="48"/>
    </location>
</feature>
<protein>
    <recommendedName>
        <fullName evidence="5">PepSY-like beta-lactamase-inhibitor</fullName>
    </recommendedName>
</protein>
<evidence type="ECO:0008006" key="5">
    <source>
        <dbReference type="Google" id="ProtNLM"/>
    </source>
</evidence>
<reference evidence="3 4" key="1">
    <citation type="submission" date="2018-04" db="EMBL/GenBank/DDBJ databases">
        <title>Genomic Encyclopedia of Archaeal and Bacterial Type Strains, Phase II (KMG-II): from individual species to whole genera.</title>
        <authorList>
            <person name="Goeker M."/>
        </authorList>
    </citation>
    <scope>NUCLEOTIDE SEQUENCE [LARGE SCALE GENOMIC DNA]</scope>
    <source>
        <strain evidence="3 4">DSM 25731</strain>
    </source>
</reference>
<accession>A0A2T6BWJ1</accession>
<evidence type="ECO:0000256" key="1">
    <source>
        <dbReference type="SAM" id="MobiDB-lite"/>
    </source>
</evidence>
<evidence type="ECO:0000313" key="3">
    <source>
        <dbReference type="EMBL" id="PTX60442.1"/>
    </source>
</evidence>
<evidence type="ECO:0000256" key="2">
    <source>
        <dbReference type="SAM" id="SignalP"/>
    </source>
</evidence>
<dbReference type="EMBL" id="QBKT01000006">
    <property type="protein sequence ID" value="PTX60442.1"/>
    <property type="molecule type" value="Genomic_DNA"/>
</dbReference>
<sequence length="186" mass="21168">MKIMKKAFVLVLGLFLMACGSEEKKKTDPSKNNTKTDVETPKETTPTYPKLADVPQQLNYIFNNGYEFADDIKVDFIALESKGGDKYQLIYGLESGTDYAKVEALKISAVFYAKDPSKFKEEIYVKRKSKQIPAVCELFSLDGGVVIAHDFEIEPKDFTQVKFYFYNDQGVINKKMLTVREVKLSK</sequence>
<feature type="signal peptide" evidence="2">
    <location>
        <begin position="1"/>
        <end position="20"/>
    </location>
</feature>
<keyword evidence="4" id="KW-1185">Reference proteome</keyword>